<organism evidence="10 11">
    <name type="scientific">Entamoeba histolytica</name>
    <dbReference type="NCBI Taxonomy" id="5759"/>
    <lineage>
        <taxon>Eukaryota</taxon>
        <taxon>Amoebozoa</taxon>
        <taxon>Evosea</taxon>
        <taxon>Archamoebae</taxon>
        <taxon>Mastigamoebida</taxon>
        <taxon>Entamoebidae</taxon>
        <taxon>Entamoeba</taxon>
    </lineage>
</organism>
<name>A0A5K1U5C6_ENTHI</name>
<dbReference type="EMBL" id="BDEQ01000001">
    <property type="protein sequence ID" value="GAT96218.1"/>
    <property type="molecule type" value="Genomic_DNA"/>
</dbReference>
<comment type="similarity">
    <text evidence="2 8">Belongs to the RRM NCBP2 family.</text>
</comment>
<dbReference type="SUPFAM" id="SSF54928">
    <property type="entry name" value="RNA-binding domain, RBD"/>
    <property type="match status" value="1"/>
</dbReference>
<evidence type="ECO:0000256" key="2">
    <source>
        <dbReference type="ARBA" id="ARBA00010725"/>
    </source>
</evidence>
<dbReference type="Proteomes" id="UP000078387">
    <property type="component" value="Unassembled WGS sequence"/>
</dbReference>
<dbReference type="VEuPathDB" id="AmoebaDB:EHI5A_106230"/>
<dbReference type="GO" id="GO:0000339">
    <property type="term" value="F:RNA cap binding"/>
    <property type="evidence" value="ECO:0007669"/>
    <property type="project" value="InterPro"/>
</dbReference>
<evidence type="ECO:0000256" key="7">
    <source>
        <dbReference type="PROSITE-ProRule" id="PRU00176"/>
    </source>
</evidence>
<dbReference type="PANTHER" id="PTHR18847">
    <property type="entry name" value="20 KD NUCLEAR CAP BINDING PROTEIN"/>
    <property type="match status" value="1"/>
</dbReference>
<evidence type="ECO:0000259" key="9">
    <source>
        <dbReference type="PROSITE" id="PS50102"/>
    </source>
</evidence>
<evidence type="ECO:0000256" key="3">
    <source>
        <dbReference type="ARBA" id="ARBA00022664"/>
    </source>
</evidence>
<dbReference type="InterPro" id="IPR035979">
    <property type="entry name" value="RBD_domain_sf"/>
</dbReference>
<dbReference type="AlphaFoldDB" id="A0A5K1U5C6"/>
<evidence type="ECO:0000256" key="8">
    <source>
        <dbReference type="RuleBase" id="RU364036"/>
    </source>
</evidence>
<dbReference type="Gene3D" id="3.30.70.330">
    <property type="match status" value="1"/>
</dbReference>
<evidence type="ECO:0000256" key="4">
    <source>
        <dbReference type="ARBA" id="ARBA00022884"/>
    </source>
</evidence>
<dbReference type="InterPro" id="IPR027157">
    <property type="entry name" value="NCBP2"/>
</dbReference>
<reference evidence="10 11" key="1">
    <citation type="submission" date="2016-05" db="EMBL/GenBank/DDBJ databases">
        <title>First whole genome sequencing of Entamoeba histolytica HM1:IMSS-clone-6.</title>
        <authorList>
            <person name="Mukherjee Avik.K."/>
            <person name="Izumyama S."/>
            <person name="Nakada-Tsukui K."/>
            <person name="Nozaki T."/>
        </authorList>
    </citation>
    <scope>NUCLEOTIDE SEQUENCE [LARGE SCALE GENOMIC DNA]</scope>
    <source>
        <strain evidence="10 11">HM1:IMSS clone 6</strain>
    </source>
</reference>
<keyword evidence="4 7" id="KW-0694">RNA-binding</keyword>
<gene>
    <name evidence="10" type="ORF">CL6EHI_156270</name>
</gene>
<comment type="caution">
    <text evidence="10">The sequence shown here is derived from an EMBL/GenBank/DDBJ whole genome shotgun (WGS) entry which is preliminary data.</text>
</comment>
<keyword evidence="6 8" id="KW-0539">Nucleus</keyword>
<dbReference type="VEuPathDB" id="AmoebaDB:EHI_156270"/>
<evidence type="ECO:0000313" key="10">
    <source>
        <dbReference type="EMBL" id="GAT96218.1"/>
    </source>
</evidence>
<comment type="subcellular location">
    <subcellularLocation>
        <location evidence="1 8">Nucleus</location>
    </subcellularLocation>
</comment>
<dbReference type="Pfam" id="PF00076">
    <property type="entry name" value="RRM_1"/>
    <property type="match status" value="1"/>
</dbReference>
<dbReference type="OMA" id="QIYEHMC"/>
<dbReference type="VEuPathDB" id="AmoebaDB:KM1_190450"/>
<protein>
    <recommendedName>
        <fullName evidence="8">Nuclear cap-binding protein subunit 2</fullName>
    </recommendedName>
    <alternativeName>
        <fullName evidence="8">20 kDa nuclear cap-binding protein</fullName>
    </alternativeName>
</protein>
<accession>A0A5K1U5C6</accession>
<proteinExistence type="inferred from homology"/>
<evidence type="ECO:0000256" key="6">
    <source>
        <dbReference type="ARBA" id="ARBA00023242"/>
    </source>
</evidence>
<dbReference type="InterPro" id="IPR012677">
    <property type="entry name" value="Nucleotide-bd_a/b_plait_sf"/>
</dbReference>
<dbReference type="VEuPathDB" id="AmoebaDB:EHI7A_112840"/>
<keyword evidence="5 8" id="KW-0508">mRNA splicing</keyword>
<dbReference type="CDD" id="cd12240">
    <property type="entry name" value="RRM_NCBP2"/>
    <property type="match status" value="1"/>
</dbReference>
<dbReference type="PANTHER" id="PTHR18847:SF0">
    <property type="entry name" value="NUCLEAR CAP-BINDING PROTEIN SUBUNIT 2"/>
    <property type="match status" value="1"/>
</dbReference>
<dbReference type="GO" id="GO:0045292">
    <property type="term" value="P:mRNA cis splicing, via spliceosome"/>
    <property type="evidence" value="ECO:0007669"/>
    <property type="project" value="InterPro"/>
</dbReference>
<keyword evidence="3 8" id="KW-0507">mRNA processing</keyword>
<evidence type="ECO:0000256" key="1">
    <source>
        <dbReference type="ARBA" id="ARBA00004123"/>
    </source>
</evidence>
<evidence type="ECO:0000313" key="11">
    <source>
        <dbReference type="Proteomes" id="UP000078387"/>
    </source>
</evidence>
<sequence length="184" mass="22019">MSELYITQPTLEYFDRESGFTPEQMIQKISTSTTLYVGNVSHSMNDKRVYTLFGRFGNINRVIMGVNHSNEPCGFCFVEFNKRNDAALAMKALDRTQVFGQYIRIDWDYGFVEGRQYGRGDGGEQKQTQRKRKFYNHSDNYRNERRFEFHEDTRRNDYDDTCDSRRRYVDEDDQLPSRRGDRRY</sequence>
<dbReference type="GO" id="GO:0005846">
    <property type="term" value="C:nuclear cap binding complex"/>
    <property type="evidence" value="ECO:0007669"/>
    <property type="project" value="InterPro"/>
</dbReference>
<dbReference type="GO" id="GO:0005634">
    <property type="term" value="C:nucleus"/>
    <property type="evidence" value="ECO:0007669"/>
    <property type="project" value="UniProtKB-SubCell"/>
</dbReference>
<feature type="domain" description="RRM" evidence="9">
    <location>
        <begin position="33"/>
        <end position="110"/>
    </location>
</feature>
<dbReference type="InterPro" id="IPR034148">
    <property type="entry name" value="NCBP2_RRM"/>
</dbReference>
<evidence type="ECO:0000256" key="5">
    <source>
        <dbReference type="ARBA" id="ARBA00023187"/>
    </source>
</evidence>
<dbReference type="VEuPathDB" id="AmoebaDB:EHI8A_122080"/>
<dbReference type="InterPro" id="IPR000504">
    <property type="entry name" value="RRM_dom"/>
</dbReference>
<dbReference type="PROSITE" id="PS50102">
    <property type="entry name" value="RRM"/>
    <property type="match status" value="1"/>
</dbReference>
<dbReference type="SMART" id="SM00360">
    <property type="entry name" value="RRM"/>
    <property type="match status" value="1"/>
</dbReference>